<dbReference type="InterPro" id="IPR029000">
    <property type="entry name" value="Cyclophilin-like_dom_sf"/>
</dbReference>
<dbReference type="PRINTS" id="PR00153">
    <property type="entry name" value="CSAPPISMRASE"/>
</dbReference>
<dbReference type="Gene3D" id="2.40.100.10">
    <property type="entry name" value="Cyclophilin-like"/>
    <property type="match status" value="1"/>
</dbReference>
<reference evidence="7 8" key="1">
    <citation type="submission" date="2016-07" db="EMBL/GenBank/DDBJ databases">
        <title>Pervasive Adenine N6-methylation of Active Genes in Fungi.</title>
        <authorList>
            <consortium name="DOE Joint Genome Institute"/>
            <person name="Mondo S.J."/>
            <person name="Dannebaum R.O."/>
            <person name="Kuo R.C."/>
            <person name="Labutti K."/>
            <person name="Haridas S."/>
            <person name="Kuo A."/>
            <person name="Salamov A."/>
            <person name="Ahrendt S.R."/>
            <person name="Lipzen A."/>
            <person name="Sullivan W."/>
            <person name="Andreopoulos W.B."/>
            <person name="Clum A."/>
            <person name="Lindquist E."/>
            <person name="Daum C."/>
            <person name="Ramamoorthy G.K."/>
            <person name="Gryganskyi A."/>
            <person name="Culley D."/>
            <person name="Magnuson J.K."/>
            <person name="James T.Y."/>
            <person name="O'Malley M.A."/>
            <person name="Stajich J.E."/>
            <person name="Spatafora J.W."/>
            <person name="Visel A."/>
            <person name="Grigoriev I.V."/>
        </authorList>
    </citation>
    <scope>NUCLEOTIDE SEQUENCE [LARGE SCALE GENOMIC DNA]</scope>
    <source>
        <strain evidence="7 8">PL171</strain>
    </source>
</reference>
<dbReference type="InterPro" id="IPR002130">
    <property type="entry name" value="Cyclophilin-type_PPIase_dom"/>
</dbReference>
<evidence type="ECO:0000256" key="5">
    <source>
        <dbReference type="SAM" id="MobiDB-lite"/>
    </source>
</evidence>
<dbReference type="SUPFAM" id="SSF50891">
    <property type="entry name" value="Cyclophilin-like"/>
    <property type="match status" value="1"/>
</dbReference>
<dbReference type="Pfam" id="PF00160">
    <property type="entry name" value="Pro_isomerase"/>
    <property type="match status" value="1"/>
</dbReference>
<comment type="function">
    <text evidence="4">PPIases accelerate the folding of proteins. It catalyzes the cis-trans isomerization of proline imidic peptide bonds in oligopeptides.</text>
</comment>
<dbReference type="OrthoDB" id="193499at2759"/>
<feature type="domain" description="PPIase cyclophilin-type" evidence="6">
    <location>
        <begin position="51"/>
        <end position="207"/>
    </location>
</feature>
<protein>
    <recommendedName>
        <fullName evidence="4">Peptidyl-prolyl cis-trans isomerase</fullName>
        <shortName evidence="4">PPIase</shortName>
        <ecNumber evidence="4">5.2.1.8</ecNumber>
    </recommendedName>
</protein>
<evidence type="ECO:0000256" key="2">
    <source>
        <dbReference type="ARBA" id="ARBA00023110"/>
    </source>
</evidence>
<comment type="catalytic activity">
    <reaction evidence="1 4">
        <text>[protein]-peptidylproline (omega=180) = [protein]-peptidylproline (omega=0)</text>
        <dbReference type="Rhea" id="RHEA:16237"/>
        <dbReference type="Rhea" id="RHEA-COMP:10747"/>
        <dbReference type="Rhea" id="RHEA-COMP:10748"/>
        <dbReference type="ChEBI" id="CHEBI:83833"/>
        <dbReference type="ChEBI" id="CHEBI:83834"/>
        <dbReference type="EC" id="5.2.1.8"/>
    </reaction>
</comment>
<accession>A0A1Y2HCG5</accession>
<dbReference type="EMBL" id="MCFL01000056">
    <property type="protein sequence ID" value="ORZ31674.1"/>
    <property type="molecule type" value="Genomic_DNA"/>
</dbReference>
<evidence type="ECO:0000256" key="4">
    <source>
        <dbReference type="RuleBase" id="RU363019"/>
    </source>
</evidence>
<keyword evidence="3 4" id="KW-0413">Isomerase</keyword>
<dbReference type="PANTHER" id="PTHR11071">
    <property type="entry name" value="PEPTIDYL-PROLYL CIS-TRANS ISOMERASE"/>
    <property type="match status" value="1"/>
</dbReference>
<dbReference type="GO" id="GO:0016018">
    <property type="term" value="F:cyclosporin A binding"/>
    <property type="evidence" value="ECO:0007669"/>
    <property type="project" value="TreeGrafter"/>
</dbReference>
<comment type="caution">
    <text evidence="7">The sequence shown here is derived from an EMBL/GenBank/DDBJ whole genome shotgun (WGS) entry which is preliminary data.</text>
</comment>
<keyword evidence="2 4" id="KW-0697">Rotamase</keyword>
<dbReference type="EC" id="5.2.1.8" evidence="4"/>
<dbReference type="STRING" id="765915.A0A1Y2HCG5"/>
<organism evidence="7 8">
    <name type="scientific">Catenaria anguillulae PL171</name>
    <dbReference type="NCBI Taxonomy" id="765915"/>
    <lineage>
        <taxon>Eukaryota</taxon>
        <taxon>Fungi</taxon>
        <taxon>Fungi incertae sedis</taxon>
        <taxon>Blastocladiomycota</taxon>
        <taxon>Blastocladiomycetes</taxon>
        <taxon>Blastocladiales</taxon>
        <taxon>Catenariaceae</taxon>
        <taxon>Catenaria</taxon>
    </lineage>
</organism>
<feature type="region of interest" description="Disordered" evidence="5">
    <location>
        <begin position="21"/>
        <end position="46"/>
    </location>
</feature>
<dbReference type="AlphaFoldDB" id="A0A1Y2HCG5"/>
<dbReference type="PROSITE" id="PS50072">
    <property type="entry name" value="CSA_PPIASE_2"/>
    <property type="match status" value="1"/>
</dbReference>
<gene>
    <name evidence="7" type="ORF">BCR44DRAFT_1392442</name>
</gene>
<dbReference type="GO" id="GO:0006457">
    <property type="term" value="P:protein folding"/>
    <property type="evidence" value="ECO:0007669"/>
    <property type="project" value="TreeGrafter"/>
</dbReference>
<dbReference type="CDD" id="cd01926">
    <property type="entry name" value="cyclophilin_ABH_like"/>
    <property type="match status" value="1"/>
</dbReference>
<dbReference type="PANTHER" id="PTHR11071:SF561">
    <property type="entry name" value="PEPTIDYL-PROLYL CIS-TRANS ISOMERASE D-RELATED"/>
    <property type="match status" value="1"/>
</dbReference>
<feature type="compositionally biased region" description="Low complexity" evidence="5">
    <location>
        <begin position="23"/>
        <end position="46"/>
    </location>
</feature>
<evidence type="ECO:0000259" key="6">
    <source>
        <dbReference type="PROSITE" id="PS50072"/>
    </source>
</evidence>
<evidence type="ECO:0000313" key="8">
    <source>
        <dbReference type="Proteomes" id="UP000193411"/>
    </source>
</evidence>
<dbReference type="FunFam" id="2.40.100.10:FF:000013">
    <property type="entry name" value="Peptidyl-prolyl cis-trans isomerase"/>
    <property type="match status" value="1"/>
</dbReference>
<proteinExistence type="inferred from homology"/>
<dbReference type="GO" id="GO:0003755">
    <property type="term" value="F:peptidyl-prolyl cis-trans isomerase activity"/>
    <property type="evidence" value="ECO:0007669"/>
    <property type="project" value="UniProtKB-UniRule"/>
</dbReference>
<dbReference type="GO" id="GO:0005739">
    <property type="term" value="C:mitochondrion"/>
    <property type="evidence" value="ECO:0007669"/>
    <property type="project" value="TreeGrafter"/>
</dbReference>
<keyword evidence="8" id="KW-1185">Reference proteome</keyword>
<dbReference type="Proteomes" id="UP000193411">
    <property type="component" value="Unassembled WGS sequence"/>
</dbReference>
<evidence type="ECO:0000256" key="3">
    <source>
        <dbReference type="ARBA" id="ARBA00023235"/>
    </source>
</evidence>
<name>A0A1Y2HCG5_9FUNG</name>
<evidence type="ECO:0000256" key="1">
    <source>
        <dbReference type="ARBA" id="ARBA00000971"/>
    </source>
</evidence>
<sequence length="208" mass="22315">MPCGTWLSSVWDQAAIPTDDSVAGPLQSQPAASSAAAKLPKPVSSSNPRVWFQVSIGDVPAGRIVFELRADVVPITAENFRQLCTHEKGFGYRGSQFHRVIPGFCLQGGDYERNNGTGGKSIYGKQFNDESFELKHTGPGQLSMANSGKNSNGSQFFICMAATPWLDGKHVVFGHVVAGMDVARRIEKVGSETGKPSQKAEIVDCGQL</sequence>
<evidence type="ECO:0000313" key="7">
    <source>
        <dbReference type="EMBL" id="ORZ31674.1"/>
    </source>
</evidence>
<comment type="similarity">
    <text evidence="4">Belongs to the cyclophilin-type PPIase family.</text>
</comment>